<dbReference type="Proteomes" id="UP000887580">
    <property type="component" value="Unplaced"/>
</dbReference>
<sequence>MPSTMATILSTGITNSTTTTTRDPSEDDKFDPIAIIVEVVGGVLALILWAILRWCVFRKVLKENPGGPTNIHLQTNAEIRNQQSNFSKNGGQPNQQRISREQHEKNMQRIRTVLGDEEAAKLEKELDARGMELDADAVDDAIKKGGPDVAKIMMRERVGYKEAIRIAMKEQTMEAMKNDPEMAEKLRKDPELAQQALEAGVVTKSQLEKIQEDGGPANSPTAELPTPQSPAAGN</sequence>
<protein>
    <submittedName>
        <fullName evidence="2">Uncharacterized protein</fullName>
    </submittedName>
</protein>
<evidence type="ECO:0000313" key="1">
    <source>
        <dbReference type="Proteomes" id="UP000887580"/>
    </source>
</evidence>
<accession>A0AC35F045</accession>
<evidence type="ECO:0000313" key="2">
    <source>
        <dbReference type="WBParaSite" id="PS1159_v2.g12397.t1"/>
    </source>
</evidence>
<reference evidence="2" key="1">
    <citation type="submission" date="2022-11" db="UniProtKB">
        <authorList>
            <consortium name="WormBaseParasite"/>
        </authorList>
    </citation>
    <scope>IDENTIFICATION</scope>
</reference>
<dbReference type="WBParaSite" id="PS1159_v2.g12397.t1">
    <property type="protein sequence ID" value="PS1159_v2.g12397.t1"/>
    <property type="gene ID" value="PS1159_v2.g12397"/>
</dbReference>
<organism evidence="1 2">
    <name type="scientific">Panagrolaimus sp. PS1159</name>
    <dbReference type="NCBI Taxonomy" id="55785"/>
    <lineage>
        <taxon>Eukaryota</taxon>
        <taxon>Metazoa</taxon>
        <taxon>Ecdysozoa</taxon>
        <taxon>Nematoda</taxon>
        <taxon>Chromadorea</taxon>
        <taxon>Rhabditida</taxon>
        <taxon>Tylenchina</taxon>
        <taxon>Panagrolaimomorpha</taxon>
        <taxon>Panagrolaimoidea</taxon>
        <taxon>Panagrolaimidae</taxon>
        <taxon>Panagrolaimus</taxon>
    </lineage>
</organism>
<proteinExistence type="predicted"/>
<name>A0AC35F045_9BILA</name>